<gene>
    <name evidence="1" type="ORF">ACFOZY_12035</name>
</gene>
<dbReference type="EMBL" id="JBHSEC010000019">
    <property type="protein sequence ID" value="MFC4411149.1"/>
    <property type="molecule type" value="Genomic_DNA"/>
</dbReference>
<comment type="caution">
    <text evidence="1">The sequence shown here is derived from an EMBL/GenBank/DDBJ whole genome shotgun (WGS) entry which is preliminary data.</text>
</comment>
<dbReference type="Proteomes" id="UP001595817">
    <property type="component" value="Unassembled WGS sequence"/>
</dbReference>
<organism evidence="1 2">
    <name type="scientific">Chungangia koreensis</name>
    <dbReference type="NCBI Taxonomy" id="752657"/>
    <lineage>
        <taxon>Bacteria</taxon>
        <taxon>Bacillati</taxon>
        <taxon>Bacillota</taxon>
        <taxon>Bacilli</taxon>
        <taxon>Lactobacillales</taxon>
        <taxon>Chungangia</taxon>
    </lineage>
</organism>
<dbReference type="RefSeq" id="WP_378155757.1">
    <property type="nucleotide sequence ID" value="NZ_JBHSEC010000019.1"/>
</dbReference>
<evidence type="ECO:0008006" key="3">
    <source>
        <dbReference type="Google" id="ProtNLM"/>
    </source>
</evidence>
<accession>A0ABV8X7T1</accession>
<proteinExistence type="predicted"/>
<name>A0ABV8X7T1_9LACT</name>
<reference evidence="2" key="1">
    <citation type="journal article" date="2019" name="Int. J. Syst. Evol. Microbiol.">
        <title>The Global Catalogue of Microorganisms (GCM) 10K type strain sequencing project: providing services to taxonomists for standard genome sequencing and annotation.</title>
        <authorList>
            <consortium name="The Broad Institute Genomics Platform"/>
            <consortium name="The Broad Institute Genome Sequencing Center for Infectious Disease"/>
            <person name="Wu L."/>
            <person name="Ma J."/>
        </authorList>
    </citation>
    <scope>NUCLEOTIDE SEQUENCE [LARGE SCALE GENOMIC DNA]</scope>
    <source>
        <strain evidence="2">CCUG 59778</strain>
    </source>
</reference>
<evidence type="ECO:0000313" key="2">
    <source>
        <dbReference type="Proteomes" id="UP001595817"/>
    </source>
</evidence>
<protein>
    <recommendedName>
        <fullName evidence="3">Stage III sporulation protein AG</fullName>
    </recommendedName>
</protein>
<sequence>MDKEKKKLPLPLAVALIAFVALFFLNGLGSKGVFGGGEEQTGKTVDDRSLKMVLSEIEGVGEVELYFYHGANTGTGRAETDFLSDYFSGTSSKSEELVGLLVVAEGADDIKTKKLLLDILTRVLQLPEHRIVIVPMKKKGEF</sequence>
<evidence type="ECO:0000313" key="1">
    <source>
        <dbReference type="EMBL" id="MFC4411149.1"/>
    </source>
</evidence>
<keyword evidence="2" id="KW-1185">Reference proteome</keyword>